<dbReference type="Proteomes" id="UP000830158">
    <property type="component" value="Chromosome"/>
</dbReference>
<reference evidence="3" key="1">
    <citation type="submission" date="2022-01" db="EMBL/GenBank/DDBJ databases">
        <title>PSI-footprinting approach for the identification of protein synthesis inhibitor producers.</title>
        <authorList>
            <person name="Handel F."/>
            <person name="Kulik A."/>
            <person name="Wex K.W."/>
            <person name="Berscheid A."/>
            <person name="Saur J.S."/>
            <person name="Winkler A."/>
            <person name="Wibberg D."/>
            <person name="Kalinowski J."/>
            <person name="Broetz-Oesterhelt H."/>
            <person name="Mast Y."/>
        </authorList>
    </citation>
    <scope>NUCLEOTIDE SEQUENCE</scope>
    <source>
        <strain evidence="3">KNN 49.3e</strain>
    </source>
</reference>
<feature type="domain" description="UDP-N-acetylglucosamine 2-epimerase" evidence="2">
    <location>
        <begin position="75"/>
        <end position="373"/>
    </location>
</feature>
<accession>A0ABY4NZ39</accession>
<dbReference type="SUPFAM" id="SSF53756">
    <property type="entry name" value="UDP-Glycosyltransferase/glycogen phosphorylase"/>
    <property type="match status" value="1"/>
</dbReference>
<comment type="similarity">
    <text evidence="1">Belongs to the UDP-N-acetylglucosamine 2-epimerase family.</text>
</comment>
<dbReference type="Gene3D" id="3.40.50.2000">
    <property type="entry name" value="Glycogen Phosphorylase B"/>
    <property type="match status" value="2"/>
</dbReference>
<evidence type="ECO:0000313" key="3">
    <source>
        <dbReference type="EMBL" id="UQS25319.1"/>
    </source>
</evidence>
<evidence type="ECO:0000256" key="1">
    <source>
        <dbReference type="RuleBase" id="RU003513"/>
    </source>
</evidence>
<organism evidence="3 4">
    <name type="scientific">Amycolatopsis thermalba</name>
    <dbReference type="NCBI Taxonomy" id="944492"/>
    <lineage>
        <taxon>Bacteria</taxon>
        <taxon>Bacillati</taxon>
        <taxon>Actinomycetota</taxon>
        <taxon>Actinomycetes</taxon>
        <taxon>Pseudonocardiales</taxon>
        <taxon>Pseudonocardiaceae</taxon>
        <taxon>Amycolatopsis</taxon>
    </lineage>
</organism>
<protein>
    <submittedName>
        <fullName evidence="3">UDP-N-acetylglucosamine 2-epimerase</fullName>
    </submittedName>
</protein>
<dbReference type="Pfam" id="PF02350">
    <property type="entry name" value="Epimerase_2"/>
    <property type="match status" value="1"/>
</dbReference>
<gene>
    <name evidence="3" type="ORF">L1857_22170</name>
</gene>
<dbReference type="EMBL" id="CP091196">
    <property type="protein sequence ID" value="UQS25319.1"/>
    <property type="molecule type" value="Genomic_DNA"/>
</dbReference>
<dbReference type="PANTHER" id="PTHR43174:SF1">
    <property type="entry name" value="UDP-N-ACETYLGLUCOSAMINE 2-EPIMERASE"/>
    <property type="match status" value="1"/>
</dbReference>
<sequence length="381" mass="40773">MTAILPQTDRPATRRPPLIAGAAPRSGGVALILATRPEIFKLAPVLCRLGRRARVVRPGNHSPSALPNPEFGGGTGTGSRSFRVAGALEQLTRLFAADRPEVVLVHGATDTALAGALAAHSHGIPLVHVEAGLRSHDLALPEERNRVLADRVSDVLCAPTPVEVGNLEAEGLGGRDVRLTGTTTAEAVHHRLMPGPDRINVLRKWGLQPDGYVLATLDRPENTDDEEALFAIANQLSGIADAGYPVVLPVDPRTRAAVIRAGVLASAMNLRVVNRLWHSEFLALAKHAALLVSDSGSVQEEATVLKRPILVVRRSTERPEVLRDFGKLVRPHDDIAGIALDWLTDGVECRARLADTPSPFGDGRSSERIADAVHHLSLLNR</sequence>
<dbReference type="InterPro" id="IPR029767">
    <property type="entry name" value="WecB-like"/>
</dbReference>
<keyword evidence="4" id="KW-1185">Reference proteome</keyword>
<evidence type="ECO:0000259" key="2">
    <source>
        <dbReference type="Pfam" id="PF02350"/>
    </source>
</evidence>
<name>A0ABY4NZ39_9PSEU</name>
<dbReference type="InterPro" id="IPR003331">
    <property type="entry name" value="UDP_GlcNAc_Epimerase_2_dom"/>
</dbReference>
<proteinExistence type="inferred from homology"/>
<keyword evidence="1" id="KW-0413">Isomerase</keyword>
<evidence type="ECO:0000313" key="4">
    <source>
        <dbReference type="Proteomes" id="UP000830158"/>
    </source>
</evidence>
<dbReference type="PANTHER" id="PTHR43174">
    <property type="entry name" value="UDP-N-ACETYLGLUCOSAMINE 2-EPIMERASE"/>
    <property type="match status" value="1"/>
</dbReference>
<dbReference type="RefSeq" id="WP_116110559.1">
    <property type="nucleotide sequence ID" value="NZ_CP091196.1"/>
</dbReference>